<dbReference type="EMBL" id="LXQA010049976">
    <property type="protein sequence ID" value="MCI02717.1"/>
    <property type="molecule type" value="Genomic_DNA"/>
</dbReference>
<dbReference type="InterPro" id="IPR036259">
    <property type="entry name" value="MFS_trans_sf"/>
</dbReference>
<evidence type="ECO:0000256" key="1">
    <source>
        <dbReference type="ARBA" id="ARBA00004141"/>
    </source>
</evidence>
<feature type="non-terminal residue" evidence="7">
    <location>
        <position position="153"/>
    </location>
</feature>
<accession>A0A392NS90</accession>
<dbReference type="GO" id="GO:0016020">
    <property type="term" value="C:membrane"/>
    <property type="evidence" value="ECO:0007669"/>
    <property type="project" value="UniProtKB-SubCell"/>
</dbReference>
<dbReference type="GO" id="GO:0022857">
    <property type="term" value="F:transmembrane transporter activity"/>
    <property type="evidence" value="ECO:0007669"/>
    <property type="project" value="InterPro"/>
</dbReference>
<comment type="subcellular location">
    <subcellularLocation>
        <location evidence="1">Membrane</location>
        <topology evidence="1">Multi-pass membrane protein</topology>
    </subcellularLocation>
</comment>
<reference evidence="7 8" key="1">
    <citation type="journal article" date="2018" name="Front. Plant Sci.">
        <title>Red Clover (Trifolium pratense) and Zigzag Clover (T. medium) - A Picture of Genomic Similarities and Differences.</title>
        <authorList>
            <person name="Dluhosova J."/>
            <person name="Istvanek J."/>
            <person name="Nedelnik J."/>
            <person name="Repkova J."/>
        </authorList>
    </citation>
    <scope>NUCLEOTIDE SEQUENCE [LARGE SCALE GENOMIC DNA]</scope>
    <source>
        <strain evidence="8">cv. 10/8</strain>
        <tissue evidence="7">Leaf</tissue>
    </source>
</reference>
<evidence type="ECO:0000256" key="4">
    <source>
        <dbReference type="ARBA" id="ARBA00022989"/>
    </source>
</evidence>
<dbReference type="PANTHER" id="PTHR11654">
    <property type="entry name" value="OLIGOPEPTIDE TRANSPORTER-RELATED"/>
    <property type="match status" value="1"/>
</dbReference>
<feature type="transmembrane region" description="Helical" evidence="6">
    <location>
        <begin position="78"/>
        <end position="99"/>
    </location>
</feature>
<evidence type="ECO:0000313" key="7">
    <source>
        <dbReference type="EMBL" id="MCI02717.1"/>
    </source>
</evidence>
<keyword evidence="8" id="KW-1185">Reference proteome</keyword>
<proteinExistence type="inferred from homology"/>
<dbReference type="Gene3D" id="1.20.1250.20">
    <property type="entry name" value="MFS general substrate transporter like domains"/>
    <property type="match status" value="1"/>
</dbReference>
<evidence type="ECO:0000256" key="5">
    <source>
        <dbReference type="ARBA" id="ARBA00023136"/>
    </source>
</evidence>
<feature type="transmembrane region" description="Helical" evidence="6">
    <location>
        <begin position="120"/>
        <end position="139"/>
    </location>
</feature>
<dbReference type="AlphaFoldDB" id="A0A392NS90"/>
<dbReference type="InterPro" id="IPR000109">
    <property type="entry name" value="POT_fam"/>
</dbReference>
<protein>
    <submittedName>
        <fullName evidence="7">Nitrate transporter NRT1-2</fullName>
    </submittedName>
</protein>
<feature type="transmembrane region" description="Helical" evidence="6">
    <location>
        <begin position="38"/>
        <end position="58"/>
    </location>
</feature>
<evidence type="ECO:0000256" key="6">
    <source>
        <dbReference type="SAM" id="Phobius"/>
    </source>
</evidence>
<sequence>FLDKAAIITPQDSINPDGSASDPWNLCSIQQVEEVKCLLRVLPIWLSGILYYVALVQQNTMLVFQALQSDRRVFNTNFKIPAASYIIFTMLSLTIWLPIYDRIVVPTIRKFTGKEGGITLLQRMGIGMFISIICMWYRYKGEDDNGDNGVELD</sequence>
<evidence type="ECO:0000313" key="8">
    <source>
        <dbReference type="Proteomes" id="UP000265520"/>
    </source>
</evidence>
<comment type="caution">
    <text evidence="7">The sequence shown here is derived from an EMBL/GenBank/DDBJ whole genome shotgun (WGS) entry which is preliminary data.</text>
</comment>
<gene>
    <name evidence="7" type="ORF">A2U01_0023751</name>
</gene>
<organism evidence="7 8">
    <name type="scientific">Trifolium medium</name>
    <dbReference type="NCBI Taxonomy" id="97028"/>
    <lineage>
        <taxon>Eukaryota</taxon>
        <taxon>Viridiplantae</taxon>
        <taxon>Streptophyta</taxon>
        <taxon>Embryophyta</taxon>
        <taxon>Tracheophyta</taxon>
        <taxon>Spermatophyta</taxon>
        <taxon>Magnoliopsida</taxon>
        <taxon>eudicotyledons</taxon>
        <taxon>Gunneridae</taxon>
        <taxon>Pentapetalae</taxon>
        <taxon>rosids</taxon>
        <taxon>fabids</taxon>
        <taxon>Fabales</taxon>
        <taxon>Fabaceae</taxon>
        <taxon>Papilionoideae</taxon>
        <taxon>50 kb inversion clade</taxon>
        <taxon>NPAAA clade</taxon>
        <taxon>Hologalegina</taxon>
        <taxon>IRL clade</taxon>
        <taxon>Trifolieae</taxon>
        <taxon>Trifolium</taxon>
    </lineage>
</organism>
<keyword evidence="3 6" id="KW-0812">Transmembrane</keyword>
<evidence type="ECO:0000256" key="2">
    <source>
        <dbReference type="ARBA" id="ARBA00005982"/>
    </source>
</evidence>
<keyword evidence="4 6" id="KW-1133">Transmembrane helix</keyword>
<evidence type="ECO:0000256" key="3">
    <source>
        <dbReference type="ARBA" id="ARBA00022692"/>
    </source>
</evidence>
<name>A0A392NS90_9FABA</name>
<comment type="similarity">
    <text evidence="2">Belongs to the major facilitator superfamily. Proton-dependent oligopeptide transporter (POT/PTR) (TC 2.A.17) family.</text>
</comment>
<feature type="non-terminal residue" evidence="7">
    <location>
        <position position="1"/>
    </location>
</feature>
<keyword evidence="5 6" id="KW-0472">Membrane</keyword>
<dbReference type="Proteomes" id="UP000265520">
    <property type="component" value="Unassembled WGS sequence"/>
</dbReference>
<dbReference type="Pfam" id="PF00854">
    <property type="entry name" value="PTR2"/>
    <property type="match status" value="1"/>
</dbReference>